<dbReference type="Proteomes" id="UP000005801">
    <property type="component" value="Unassembled WGS sequence"/>
</dbReference>
<dbReference type="eggNOG" id="COG0277">
    <property type="taxonomic scope" value="Bacteria"/>
</dbReference>
<evidence type="ECO:0000313" key="7">
    <source>
        <dbReference type="EMBL" id="EDM79787.1"/>
    </source>
</evidence>
<dbReference type="AlphaFoldDB" id="A6G2T7"/>
<name>A6G2T7_9BACT</name>
<protein>
    <submittedName>
        <fullName evidence="7">Oxidoreductase, FAD-binding protein</fullName>
    </submittedName>
</protein>
<dbReference type="InterPro" id="IPR004113">
    <property type="entry name" value="FAD-bd_oxidored_4_C"/>
</dbReference>
<dbReference type="STRING" id="391625.PPSIR1_31848"/>
<evidence type="ECO:0000259" key="6">
    <source>
        <dbReference type="PROSITE" id="PS51387"/>
    </source>
</evidence>
<keyword evidence="8" id="KW-1185">Reference proteome</keyword>
<dbReference type="GO" id="GO:0022904">
    <property type="term" value="P:respiratory electron transport chain"/>
    <property type="evidence" value="ECO:0007669"/>
    <property type="project" value="TreeGrafter"/>
</dbReference>
<dbReference type="PANTHER" id="PTHR43716">
    <property type="entry name" value="D-2-HYDROXYGLUTARATE DEHYDROGENASE, MITOCHONDRIAL"/>
    <property type="match status" value="1"/>
</dbReference>
<organism evidence="7 8">
    <name type="scientific">Plesiocystis pacifica SIR-1</name>
    <dbReference type="NCBI Taxonomy" id="391625"/>
    <lineage>
        <taxon>Bacteria</taxon>
        <taxon>Pseudomonadati</taxon>
        <taxon>Myxococcota</taxon>
        <taxon>Polyangia</taxon>
        <taxon>Nannocystales</taxon>
        <taxon>Nannocystaceae</taxon>
        <taxon>Plesiocystis</taxon>
    </lineage>
</organism>
<comment type="similarity">
    <text evidence="2">Belongs to the FAD-binding oxidoreductase/transferase type 4 family.</text>
</comment>
<dbReference type="Gene3D" id="3.30.43.10">
    <property type="entry name" value="Uridine Diphospho-n-acetylenolpyruvylglucosamine Reductase, domain 2"/>
    <property type="match status" value="1"/>
</dbReference>
<comment type="cofactor">
    <cofactor evidence="1">
        <name>FAD</name>
        <dbReference type="ChEBI" id="CHEBI:57692"/>
    </cofactor>
</comment>
<comment type="caution">
    <text evidence="7">The sequence shown here is derived from an EMBL/GenBank/DDBJ whole genome shotgun (WGS) entry which is preliminary data.</text>
</comment>
<dbReference type="InterPro" id="IPR016171">
    <property type="entry name" value="Vanillyl_alc_oxidase_C-sub2"/>
</dbReference>
<dbReference type="OrthoDB" id="9811557at2"/>
<dbReference type="Gene3D" id="3.30.465.10">
    <property type="match status" value="1"/>
</dbReference>
<keyword evidence="4" id="KW-0274">FAD</keyword>
<dbReference type="GO" id="GO:0016491">
    <property type="term" value="F:oxidoreductase activity"/>
    <property type="evidence" value="ECO:0007669"/>
    <property type="project" value="UniProtKB-KW"/>
</dbReference>
<dbReference type="PROSITE" id="PS51387">
    <property type="entry name" value="FAD_PCMH"/>
    <property type="match status" value="1"/>
</dbReference>
<keyword evidence="5" id="KW-0560">Oxidoreductase</keyword>
<evidence type="ECO:0000256" key="4">
    <source>
        <dbReference type="ARBA" id="ARBA00022827"/>
    </source>
</evidence>
<evidence type="ECO:0000256" key="2">
    <source>
        <dbReference type="ARBA" id="ARBA00008000"/>
    </source>
</evidence>
<sequence length="495" mass="53105">MSAKRRADDPDFLAALRTLGDEVDVRVISEGDDLQHYGSDRCKGGWPVAPGVVVLPKNIEAIQGLVRLCAQWDVAIVPSGGRTGLTGAATATAGELVLSLERLDAIFEVDPASRMLRCQAGATVEAVQLAAAEHGLMYPVDFAAKGSAHIAGSVATNAGGVKVIRHGLTRDWVSGLEVVLADGERLRVGGELIKDNTGYDLRQLFIGSEGTLGVLVELTLKLSPRPAGQLVALCSVASDAAVLELFARLRRSPLTLSAFECFDRGCVDQVIAHRGVDQAGPLAELGPMQVLVEIELSDRDVHEDEQRDEGEGETHSPREQLMAVLGDAMEAEELLDAVLAASAAQARELWAWREDISESLHPSTPHKADVSVPVREVARFVERWRAAVAEALPEIPALCFGHVGDGNLHLNLLRPPTMALEDFLGRCHGFDGQLYALVQAHGGSISAEHGIGLLKRDYLGHSRSPREIELMRGIKRVFDPQGILNPGKLLPPESA</sequence>
<feature type="domain" description="FAD-binding PCMH-type" evidence="6">
    <location>
        <begin position="45"/>
        <end position="225"/>
    </location>
</feature>
<dbReference type="SUPFAM" id="SSF56176">
    <property type="entry name" value="FAD-binding/transporter-associated domain-like"/>
    <property type="match status" value="1"/>
</dbReference>
<dbReference type="Gene3D" id="3.30.70.2740">
    <property type="match status" value="1"/>
</dbReference>
<proteinExistence type="inferred from homology"/>
<dbReference type="SUPFAM" id="SSF55103">
    <property type="entry name" value="FAD-linked oxidases, C-terminal domain"/>
    <property type="match status" value="1"/>
</dbReference>
<dbReference type="InterPro" id="IPR016167">
    <property type="entry name" value="FAD-bd_PCMH_sub1"/>
</dbReference>
<keyword evidence="3" id="KW-0285">Flavoprotein</keyword>
<evidence type="ECO:0000256" key="1">
    <source>
        <dbReference type="ARBA" id="ARBA00001974"/>
    </source>
</evidence>
<dbReference type="InterPro" id="IPR016166">
    <property type="entry name" value="FAD-bd_PCMH"/>
</dbReference>
<gene>
    <name evidence="7" type="ORF">PPSIR1_31848</name>
</gene>
<dbReference type="RefSeq" id="WP_006971036.1">
    <property type="nucleotide sequence ID" value="NZ_ABCS01000016.1"/>
</dbReference>
<evidence type="ECO:0000313" key="8">
    <source>
        <dbReference type="Proteomes" id="UP000005801"/>
    </source>
</evidence>
<dbReference type="InterPro" id="IPR016169">
    <property type="entry name" value="FAD-bd_PCMH_sub2"/>
</dbReference>
<dbReference type="FunFam" id="1.10.45.10:FF:000001">
    <property type="entry name" value="D-lactate dehydrogenase mitochondrial"/>
    <property type="match status" value="1"/>
</dbReference>
<dbReference type="GO" id="GO:0071949">
    <property type="term" value="F:FAD binding"/>
    <property type="evidence" value="ECO:0007669"/>
    <property type="project" value="InterPro"/>
</dbReference>
<dbReference type="Pfam" id="PF01565">
    <property type="entry name" value="FAD_binding_4"/>
    <property type="match status" value="1"/>
</dbReference>
<dbReference type="EMBL" id="ABCS01000016">
    <property type="protein sequence ID" value="EDM79787.1"/>
    <property type="molecule type" value="Genomic_DNA"/>
</dbReference>
<dbReference type="Pfam" id="PF02913">
    <property type="entry name" value="FAD-oxidase_C"/>
    <property type="match status" value="1"/>
</dbReference>
<dbReference type="Gene3D" id="1.10.45.10">
    <property type="entry name" value="Vanillyl-alcohol Oxidase, Chain A, domain 4"/>
    <property type="match status" value="1"/>
</dbReference>
<dbReference type="InterPro" id="IPR016164">
    <property type="entry name" value="FAD-linked_Oxase-like_C"/>
</dbReference>
<accession>A6G2T7</accession>
<dbReference type="InterPro" id="IPR006094">
    <property type="entry name" value="Oxid_FAD_bind_N"/>
</dbReference>
<dbReference type="PANTHER" id="PTHR43716:SF1">
    <property type="entry name" value="D-2-HYDROXYGLUTARATE DEHYDROGENASE, MITOCHONDRIAL"/>
    <property type="match status" value="1"/>
</dbReference>
<reference evidence="7 8" key="1">
    <citation type="submission" date="2007-06" db="EMBL/GenBank/DDBJ databases">
        <authorList>
            <person name="Shimkets L."/>
            <person name="Ferriera S."/>
            <person name="Johnson J."/>
            <person name="Kravitz S."/>
            <person name="Beeson K."/>
            <person name="Sutton G."/>
            <person name="Rogers Y.-H."/>
            <person name="Friedman R."/>
            <person name="Frazier M."/>
            <person name="Venter J.C."/>
        </authorList>
    </citation>
    <scope>NUCLEOTIDE SEQUENCE [LARGE SCALE GENOMIC DNA]</scope>
    <source>
        <strain evidence="7 8">SIR-1</strain>
    </source>
</reference>
<evidence type="ECO:0000256" key="5">
    <source>
        <dbReference type="ARBA" id="ARBA00023002"/>
    </source>
</evidence>
<evidence type="ECO:0000256" key="3">
    <source>
        <dbReference type="ARBA" id="ARBA00022630"/>
    </source>
</evidence>
<dbReference type="InterPro" id="IPR051264">
    <property type="entry name" value="FAD-oxidored/transferase_4"/>
</dbReference>
<dbReference type="Gene3D" id="3.30.70.2190">
    <property type="match status" value="1"/>
</dbReference>
<dbReference type="InterPro" id="IPR036318">
    <property type="entry name" value="FAD-bd_PCMH-like_sf"/>
</dbReference>